<keyword evidence="5" id="KW-0503">Monooxygenase</keyword>
<sequence length="486" mass="52754">MLYTSQGDSESAVTSSELPIPSYPTRSLNFLKALPRTGGSAKASCEINNLSPSSLALNVLVVGAGLGGLAVGIALARKGHAVTIFEQAPQMGEVGAGIQVPSNVSRLLLRWGLGPLLDGKVVEPKDISFRRWKNGNVIGYTNLVPHFHDTFGAPYYVVHRAHLHESMQRLARELGVRILTASKVMNYDMDGPSLTLQDGSTFGGDLIVAADGINSVSRKTILDGVDRVPLRTGFAAYRATVGVEKIREDPAVSWILEKPGMNVWIGEMRHVMTYTIAGGNSFNMVLSHPEEEDPETWDQGKALESMKDHFKGWDPALLKLIAMIEKTMKWPLMTGAPIEKWVAPTGKLLMLGDAAHAMLPYMSQGAAMAVEDAAGLAEAISMIGSKSQLQIALNVFETIRVKRANQMQEASLINGKLWHFADGPEQEARDIAMRPEVEGLHFDESPNQWSDPVTQDWCYGYDAEEAMAKAMSSALAKASLPASVND</sequence>
<name>A0A8H6FFR7_9LECA</name>
<evidence type="ECO:0000256" key="5">
    <source>
        <dbReference type="ARBA" id="ARBA00023033"/>
    </source>
</evidence>
<reference evidence="8 9" key="1">
    <citation type="journal article" date="2020" name="Genomics">
        <title>Complete, high-quality genomes from long-read metagenomic sequencing of two wolf lichen thalli reveals enigmatic genome architecture.</title>
        <authorList>
            <person name="McKenzie S.K."/>
            <person name="Walston R.F."/>
            <person name="Allen J.L."/>
        </authorList>
    </citation>
    <scope>NUCLEOTIDE SEQUENCE [LARGE SCALE GENOMIC DNA]</scope>
    <source>
        <strain evidence="8">WasteWater1</strain>
    </source>
</reference>
<comment type="similarity">
    <text evidence="1">Belongs to the paxM FAD-dependent monooxygenase family.</text>
</comment>
<feature type="transmembrane region" description="Helical" evidence="6">
    <location>
        <begin position="55"/>
        <end position="76"/>
    </location>
</feature>
<dbReference type="Proteomes" id="UP000593566">
    <property type="component" value="Unassembled WGS sequence"/>
</dbReference>
<evidence type="ECO:0000256" key="6">
    <source>
        <dbReference type="SAM" id="Phobius"/>
    </source>
</evidence>
<evidence type="ECO:0000313" key="8">
    <source>
        <dbReference type="EMBL" id="KAF6226882.1"/>
    </source>
</evidence>
<dbReference type="RefSeq" id="XP_037155191.1">
    <property type="nucleotide sequence ID" value="XM_037299190.1"/>
</dbReference>
<feature type="domain" description="FAD-binding" evidence="7">
    <location>
        <begin position="58"/>
        <end position="409"/>
    </location>
</feature>
<dbReference type="PANTHER" id="PTHR13789">
    <property type="entry name" value="MONOOXYGENASE"/>
    <property type="match status" value="1"/>
</dbReference>
<dbReference type="GO" id="GO:0004497">
    <property type="term" value="F:monooxygenase activity"/>
    <property type="evidence" value="ECO:0007669"/>
    <property type="project" value="UniProtKB-KW"/>
</dbReference>
<gene>
    <name evidence="8" type="ORF">HO133_008323</name>
</gene>
<dbReference type="InterPro" id="IPR036188">
    <property type="entry name" value="FAD/NAD-bd_sf"/>
</dbReference>
<dbReference type="SUPFAM" id="SSF54373">
    <property type="entry name" value="FAD-linked reductases, C-terminal domain"/>
    <property type="match status" value="1"/>
</dbReference>
<keyword evidence="6" id="KW-1133">Transmembrane helix</keyword>
<keyword evidence="3" id="KW-0274">FAD</keyword>
<keyword evidence="2" id="KW-0285">Flavoprotein</keyword>
<dbReference type="FunFam" id="3.50.50.60:FF:000115">
    <property type="entry name" value="Salicylate hydroxylase, putative"/>
    <property type="match status" value="1"/>
</dbReference>
<dbReference type="GO" id="GO:0071949">
    <property type="term" value="F:FAD binding"/>
    <property type="evidence" value="ECO:0007669"/>
    <property type="project" value="InterPro"/>
</dbReference>
<evidence type="ECO:0000256" key="4">
    <source>
        <dbReference type="ARBA" id="ARBA00023002"/>
    </source>
</evidence>
<evidence type="ECO:0000256" key="1">
    <source>
        <dbReference type="ARBA" id="ARBA00007992"/>
    </source>
</evidence>
<dbReference type="Pfam" id="PF01494">
    <property type="entry name" value="FAD_binding_3"/>
    <property type="match status" value="1"/>
</dbReference>
<evidence type="ECO:0000256" key="2">
    <source>
        <dbReference type="ARBA" id="ARBA00022630"/>
    </source>
</evidence>
<keyword evidence="6" id="KW-0812">Transmembrane</keyword>
<dbReference type="PRINTS" id="PR00420">
    <property type="entry name" value="RNGMNOXGNASE"/>
</dbReference>
<dbReference type="InterPro" id="IPR050493">
    <property type="entry name" value="FAD-dep_Monooxygenase_BioMet"/>
</dbReference>
<evidence type="ECO:0000259" key="7">
    <source>
        <dbReference type="Pfam" id="PF01494"/>
    </source>
</evidence>
<dbReference type="AlphaFoldDB" id="A0A8H6FFR7"/>
<accession>A0A8H6FFR7</accession>
<evidence type="ECO:0000256" key="3">
    <source>
        <dbReference type="ARBA" id="ARBA00022827"/>
    </source>
</evidence>
<dbReference type="GeneID" id="59336720"/>
<keyword evidence="4" id="KW-0560">Oxidoreductase</keyword>
<protein>
    <recommendedName>
        <fullName evidence="7">FAD-binding domain-containing protein</fullName>
    </recommendedName>
</protein>
<dbReference type="Gene3D" id="3.50.50.60">
    <property type="entry name" value="FAD/NAD(P)-binding domain"/>
    <property type="match status" value="1"/>
</dbReference>
<evidence type="ECO:0000313" key="9">
    <source>
        <dbReference type="Proteomes" id="UP000593566"/>
    </source>
</evidence>
<dbReference type="InterPro" id="IPR002938">
    <property type="entry name" value="FAD-bd"/>
</dbReference>
<dbReference type="SUPFAM" id="SSF51905">
    <property type="entry name" value="FAD/NAD(P)-binding domain"/>
    <property type="match status" value="1"/>
</dbReference>
<dbReference type="EMBL" id="JACCJB010000005">
    <property type="protein sequence ID" value="KAF6226882.1"/>
    <property type="molecule type" value="Genomic_DNA"/>
</dbReference>
<organism evidence="8 9">
    <name type="scientific">Letharia lupina</name>
    <dbReference type="NCBI Taxonomy" id="560253"/>
    <lineage>
        <taxon>Eukaryota</taxon>
        <taxon>Fungi</taxon>
        <taxon>Dikarya</taxon>
        <taxon>Ascomycota</taxon>
        <taxon>Pezizomycotina</taxon>
        <taxon>Lecanoromycetes</taxon>
        <taxon>OSLEUM clade</taxon>
        <taxon>Lecanoromycetidae</taxon>
        <taxon>Lecanorales</taxon>
        <taxon>Lecanorineae</taxon>
        <taxon>Parmeliaceae</taxon>
        <taxon>Letharia</taxon>
    </lineage>
</organism>
<proteinExistence type="inferred from homology"/>
<comment type="caution">
    <text evidence="8">The sequence shown here is derived from an EMBL/GenBank/DDBJ whole genome shotgun (WGS) entry which is preliminary data.</text>
</comment>
<keyword evidence="9" id="KW-1185">Reference proteome</keyword>
<dbReference type="PANTHER" id="PTHR13789:SF306">
    <property type="entry name" value="HYDROXYLASE, PUTATIVE-RELATED"/>
    <property type="match status" value="1"/>
</dbReference>
<keyword evidence="6" id="KW-0472">Membrane</keyword>